<reference evidence="1" key="2">
    <citation type="journal article" date="2015" name="Data Brief">
        <title>Shoot transcriptome of the giant reed, Arundo donax.</title>
        <authorList>
            <person name="Barrero R.A."/>
            <person name="Guerrero F.D."/>
            <person name="Moolhuijzen P."/>
            <person name="Goolsby J.A."/>
            <person name="Tidwell J."/>
            <person name="Bellgard S.E."/>
            <person name="Bellgard M.I."/>
        </authorList>
    </citation>
    <scope>NUCLEOTIDE SEQUENCE</scope>
    <source>
        <tissue evidence="1">Shoot tissue taken approximately 20 cm above the soil surface</tissue>
    </source>
</reference>
<accession>A0A0A9H9R7</accession>
<protein>
    <submittedName>
        <fullName evidence="1">Uncharacterized protein</fullName>
    </submittedName>
</protein>
<dbReference type="AlphaFoldDB" id="A0A0A9H9R7"/>
<proteinExistence type="predicted"/>
<evidence type="ECO:0000313" key="1">
    <source>
        <dbReference type="EMBL" id="JAE29608.1"/>
    </source>
</evidence>
<name>A0A0A9H9R7_ARUDO</name>
<sequence>MIEPMLRSCGWRQGREWYMFLNICVHMFMQYISSDFLAFSVSREIQFT</sequence>
<organism evidence="1">
    <name type="scientific">Arundo donax</name>
    <name type="common">Giant reed</name>
    <name type="synonym">Donax arundinaceus</name>
    <dbReference type="NCBI Taxonomy" id="35708"/>
    <lineage>
        <taxon>Eukaryota</taxon>
        <taxon>Viridiplantae</taxon>
        <taxon>Streptophyta</taxon>
        <taxon>Embryophyta</taxon>
        <taxon>Tracheophyta</taxon>
        <taxon>Spermatophyta</taxon>
        <taxon>Magnoliopsida</taxon>
        <taxon>Liliopsida</taxon>
        <taxon>Poales</taxon>
        <taxon>Poaceae</taxon>
        <taxon>PACMAD clade</taxon>
        <taxon>Arundinoideae</taxon>
        <taxon>Arundineae</taxon>
        <taxon>Arundo</taxon>
    </lineage>
</organism>
<dbReference type="EMBL" id="GBRH01168288">
    <property type="protein sequence ID" value="JAE29608.1"/>
    <property type="molecule type" value="Transcribed_RNA"/>
</dbReference>
<reference evidence="1" key="1">
    <citation type="submission" date="2014-09" db="EMBL/GenBank/DDBJ databases">
        <authorList>
            <person name="Magalhaes I.L.F."/>
            <person name="Oliveira U."/>
            <person name="Santos F.R."/>
            <person name="Vidigal T.H.D.A."/>
            <person name="Brescovit A.D."/>
            <person name="Santos A.J."/>
        </authorList>
    </citation>
    <scope>NUCLEOTIDE SEQUENCE</scope>
    <source>
        <tissue evidence="1">Shoot tissue taken approximately 20 cm above the soil surface</tissue>
    </source>
</reference>